<keyword evidence="2" id="KW-1185">Reference proteome</keyword>
<dbReference type="AlphaFoldDB" id="A0A017T892"/>
<dbReference type="EMBL" id="ASRX01000027">
    <property type="protein sequence ID" value="EYF05015.1"/>
    <property type="molecule type" value="Genomic_DNA"/>
</dbReference>
<dbReference type="eggNOG" id="ENOG5033S54">
    <property type="taxonomic scope" value="Bacteria"/>
</dbReference>
<protein>
    <submittedName>
        <fullName evidence="1">Uncharacterized protein</fullName>
    </submittedName>
</protein>
<comment type="caution">
    <text evidence="1">The sequence shown here is derived from an EMBL/GenBank/DDBJ whole genome shotgun (WGS) entry which is preliminary data.</text>
</comment>
<sequence>MDRLKLDSQSSDQPMKHAFVVFGSQNLYLAHSAMFLMPEHAYQVIQEVTLTSESDHQRLISMRQIEPQTLILALSQTPAVLYDLLRGNFVADLYRTAIDDLNHFGIVTFVPQRLVYYNPLNQFAPKYPAALTYLLFGRDGDVFLSHVITQRQNFHHEVTLEAAPEGVSAGDLERGIQVTVVGLQDGFYPSDPLPEPAYQVVLPNGTISRVVIKRRDRFTFTALNGDG</sequence>
<evidence type="ECO:0000313" key="1">
    <source>
        <dbReference type="EMBL" id="EYF05015.1"/>
    </source>
</evidence>
<organism evidence="1 2">
    <name type="scientific">Chondromyces apiculatus DSM 436</name>
    <dbReference type="NCBI Taxonomy" id="1192034"/>
    <lineage>
        <taxon>Bacteria</taxon>
        <taxon>Pseudomonadati</taxon>
        <taxon>Myxococcota</taxon>
        <taxon>Polyangia</taxon>
        <taxon>Polyangiales</taxon>
        <taxon>Polyangiaceae</taxon>
        <taxon>Chondromyces</taxon>
    </lineage>
</organism>
<gene>
    <name evidence="1" type="ORF">CAP_3605</name>
</gene>
<accession>A0A017T892</accession>
<name>A0A017T892_9BACT</name>
<dbReference type="OrthoDB" id="7874075at2"/>
<dbReference type="Proteomes" id="UP000019678">
    <property type="component" value="Unassembled WGS sequence"/>
</dbReference>
<proteinExistence type="predicted"/>
<dbReference type="RefSeq" id="WP_044242880.1">
    <property type="nucleotide sequence ID" value="NZ_ASRX01000027.1"/>
</dbReference>
<reference evidence="1 2" key="1">
    <citation type="submission" date="2013-05" db="EMBL/GenBank/DDBJ databases">
        <title>Genome assembly of Chondromyces apiculatus DSM 436.</title>
        <authorList>
            <person name="Sharma G."/>
            <person name="Khatri I."/>
            <person name="Kaur C."/>
            <person name="Mayilraj S."/>
            <person name="Subramanian S."/>
        </authorList>
    </citation>
    <scope>NUCLEOTIDE SEQUENCE [LARGE SCALE GENOMIC DNA]</scope>
    <source>
        <strain evidence="1 2">DSM 436</strain>
    </source>
</reference>
<evidence type="ECO:0000313" key="2">
    <source>
        <dbReference type="Proteomes" id="UP000019678"/>
    </source>
</evidence>
<dbReference type="STRING" id="1192034.CAP_3605"/>